<feature type="domain" description="GDNF/GAS1" evidence="9">
    <location>
        <begin position="108"/>
        <end position="188"/>
    </location>
</feature>
<dbReference type="GO" id="GO:0051726">
    <property type="term" value="P:regulation of cell cycle"/>
    <property type="evidence" value="ECO:0007669"/>
    <property type="project" value="InterPro"/>
</dbReference>
<evidence type="ECO:0000256" key="1">
    <source>
        <dbReference type="ARBA" id="ARBA00004236"/>
    </source>
</evidence>
<organism evidence="10 11">
    <name type="scientific">Meloidogyne graminicola</name>
    <dbReference type="NCBI Taxonomy" id="189291"/>
    <lineage>
        <taxon>Eukaryota</taxon>
        <taxon>Metazoa</taxon>
        <taxon>Ecdysozoa</taxon>
        <taxon>Nematoda</taxon>
        <taxon>Chromadorea</taxon>
        <taxon>Rhabditida</taxon>
        <taxon>Tylenchina</taxon>
        <taxon>Tylenchomorpha</taxon>
        <taxon>Tylenchoidea</taxon>
        <taxon>Meloidogynidae</taxon>
        <taxon>Meloidogyninae</taxon>
        <taxon>Meloidogyne</taxon>
    </lineage>
</organism>
<dbReference type="GO" id="GO:0005886">
    <property type="term" value="C:plasma membrane"/>
    <property type="evidence" value="ECO:0007669"/>
    <property type="project" value="UniProtKB-SubCell"/>
</dbReference>
<feature type="signal peptide" evidence="8">
    <location>
        <begin position="1"/>
        <end position="20"/>
    </location>
</feature>
<feature type="region of interest" description="Disordered" evidence="6">
    <location>
        <begin position="191"/>
        <end position="229"/>
    </location>
</feature>
<reference evidence="10" key="1">
    <citation type="journal article" date="2020" name="Ecol. Evol.">
        <title>Genome structure and content of the rice root-knot nematode (Meloidogyne graminicola).</title>
        <authorList>
            <person name="Phan N.T."/>
            <person name="Danchin E.G.J."/>
            <person name="Klopp C."/>
            <person name="Perfus-Barbeoch L."/>
            <person name="Kozlowski D.K."/>
            <person name="Koutsovoulos G.D."/>
            <person name="Lopez-Roques C."/>
            <person name="Bouchez O."/>
            <person name="Zahm M."/>
            <person name="Besnard G."/>
            <person name="Bellafiore S."/>
        </authorList>
    </citation>
    <scope>NUCLEOTIDE SEQUENCE</scope>
    <source>
        <strain evidence="10">VN-18</strain>
    </source>
</reference>
<keyword evidence="4 7" id="KW-0472">Membrane</keyword>
<comment type="subcellular location">
    <subcellularLocation>
        <location evidence="1">Cell membrane</location>
    </subcellularLocation>
</comment>
<proteinExistence type="predicted"/>
<dbReference type="InterPro" id="IPR016017">
    <property type="entry name" value="GDNF/GAS1"/>
</dbReference>
<evidence type="ECO:0000256" key="3">
    <source>
        <dbReference type="ARBA" id="ARBA00022729"/>
    </source>
</evidence>
<evidence type="ECO:0000313" key="10">
    <source>
        <dbReference type="EMBL" id="KAF7637988.1"/>
    </source>
</evidence>
<evidence type="ECO:0000256" key="4">
    <source>
        <dbReference type="ARBA" id="ARBA00023136"/>
    </source>
</evidence>
<feature type="chain" id="PRO_5035933137" description="GDNF/GAS1 domain-containing protein" evidence="8">
    <location>
        <begin position="21"/>
        <end position="267"/>
    </location>
</feature>
<keyword evidence="7" id="KW-1133">Transmembrane helix</keyword>
<evidence type="ECO:0000259" key="9">
    <source>
        <dbReference type="SMART" id="SM00907"/>
    </source>
</evidence>
<dbReference type="Proteomes" id="UP000605970">
    <property type="component" value="Unassembled WGS sequence"/>
</dbReference>
<evidence type="ECO:0000256" key="5">
    <source>
        <dbReference type="ARBA" id="ARBA00023180"/>
    </source>
</evidence>
<evidence type="ECO:0000256" key="7">
    <source>
        <dbReference type="SAM" id="Phobius"/>
    </source>
</evidence>
<protein>
    <recommendedName>
        <fullName evidence="9">GDNF/GAS1 domain-containing protein</fullName>
    </recommendedName>
</protein>
<accession>A0A8S9ZXY5</accession>
<evidence type="ECO:0000256" key="2">
    <source>
        <dbReference type="ARBA" id="ARBA00022475"/>
    </source>
</evidence>
<dbReference type="OrthoDB" id="5776214at2759"/>
<evidence type="ECO:0000256" key="6">
    <source>
        <dbReference type="SAM" id="MobiDB-lite"/>
    </source>
</evidence>
<evidence type="ECO:0000256" key="8">
    <source>
        <dbReference type="SAM" id="SignalP"/>
    </source>
</evidence>
<comment type="caution">
    <text evidence="10">The sequence shown here is derived from an EMBL/GenBank/DDBJ whole genome shotgun (WGS) entry which is preliminary data.</text>
</comment>
<dbReference type="InterPro" id="IPR039596">
    <property type="entry name" value="GAS1"/>
</dbReference>
<keyword evidence="5" id="KW-0325">Glycoprotein</keyword>
<dbReference type="EMBL" id="JABEBT010000016">
    <property type="protein sequence ID" value="KAF7637988.1"/>
    <property type="molecule type" value="Genomic_DNA"/>
</dbReference>
<name>A0A8S9ZXY5_9BILA</name>
<dbReference type="Pfam" id="PF02351">
    <property type="entry name" value="GDNF"/>
    <property type="match status" value="1"/>
</dbReference>
<keyword evidence="2" id="KW-1003">Cell membrane</keyword>
<feature type="domain" description="GDNF/GAS1" evidence="9">
    <location>
        <begin position="31"/>
        <end position="104"/>
    </location>
</feature>
<dbReference type="PANTHER" id="PTHR16840">
    <property type="entry name" value="GROWTH ARREST-SPECIFIC PROTEIN 1"/>
    <property type="match status" value="1"/>
</dbReference>
<evidence type="ECO:0000313" key="11">
    <source>
        <dbReference type="Proteomes" id="UP000605970"/>
    </source>
</evidence>
<dbReference type="PANTHER" id="PTHR16840:SF3">
    <property type="entry name" value="GROWTH ARREST-SPECIFIC PROTEIN 1"/>
    <property type="match status" value="1"/>
</dbReference>
<dbReference type="AlphaFoldDB" id="A0A8S9ZXY5"/>
<keyword evidence="7" id="KW-0812">Transmembrane</keyword>
<gene>
    <name evidence="10" type="ORF">Mgra_00002691</name>
</gene>
<keyword evidence="11" id="KW-1185">Reference proteome</keyword>
<dbReference type="SMART" id="SM00907">
    <property type="entry name" value="GDNF"/>
    <property type="match status" value="2"/>
</dbReference>
<feature type="transmembrane region" description="Helical" evidence="7">
    <location>
        <begin position="240"/>
        <end position="266"/>
    </location>
</feature>
<sequence length="267" mass="30261">MFKLFKIIIINLFPLYLINGQQQQPFQSNECKKAAINCENSTDCVHRLAVLQSACVTNTCQPQCREAALNLYQNREGRILLRTDASCVPGRYELEKCGLLPNKIPKHCLLAKLICEIDLQCNSKWEVFISECESNTNNNDIQHCSNKCRYYLNTTLSTQQGAAFETCTCTDKEDGRCIQLREETLHPCLKQKEEKENEEDGPLLRPSPKKEKEEKEEEENEIETNNIISNSNLDVPSEGVVGGALSTTISTGGLLFIIINLIFLIFY</sequence>
<keyword evidence="3 8" id="KW-0732">Signal</keyword>